<dbReference type="Proteomes" id="UP000184330">
    <property type="component" value="Unassembled WGS sequence"/>
</dbReference>
<evidence type="ECO:0000313" key="3">
    <source>
        <dbReference type="Proteomes" id="UP000184330"/>
    </source>
</evidence>
<sequence length="206" mass="22173">MTPPSRDHTMSTPQVPTDLSDTDIPANGESIIRNYRNSYHGRQLEVTVRTALDTKLPASSDSDSVPEITALLAVGDNSKSSSGTTMDIEPATENKQQQTTGTTSKLSRSASKLAKAESCQRKITLLFGNVGKAKQPLQSGVEPEGNGKAPTPDQPQPSRPAEASSKPPPSAPAPTPLEFQKDVDFDDFVSFDDPINLEAIMRDIYF</sequence>
<evidence type="ECO:0000256" key="1">
    <source>
        <dbReference type="SAM" id="MobiDB-lite"/>
    </source>
</evidence>
<dbReference type="AlphaFoldDB" id="A0A1L7XSY3"/>
<name>A0A1L7XSY3_9HELO</name>
<feature type="compositionally biased region" description="Pro residues" evidence="1">
    <location>
        <begin position="166"/>
        <end position="175"/>
    </location>
</feature>
<feature type="compositionally biased region" description="Polar residues" evidence="1">
    <location>
        <begin position="10"/>
        <end position="19"/>
    </location>
</feature>
<proteinExistence type="predicted"/>
<evidence type="ECO:0000313" key="2">
    <source>
        <dbReference type="EMBL" id="CZR68144.1"/>
    </source>
</evidence>
<reference evidence="2 3" key="1">
    <citation type="submission" date="2016-03" db="EMBL/GenBank/DDBJ databases">
        <authorList>
            <person name="Ploux O."/>
        </authorList>
    </citation>
    <scope>NUCLEOTIDE SEQUENCE [LARGE SCALE GENOMIC DNA]</scope>
    <source>
        <strain evidence="2 3">UAMH 11012</strain>
    </source>
</reference>
<feature type="region of interest" description="Disordered" evidence="1">
    <location>
        <begin position="76"/>
        <end position="110"/>
    </location>
</feature>
<feature type="region of interest" description="Disordered" evidence="1">
    <location>
        <begin position="133"/>
        <end position="181"/>
    </location>
</feature>
<gene>
    <name evidence="2" type="ORF">PAC_18043</name>
</gene>
<keyword evidence="3" id="KW-1185">Reference proteome</keyword>
<organism evidence="2 3">
    <name type="scientific">Phialocephala subalpina</name>
    <dbReference type="NCBI Taxonomy" id="576137"/>
    <lineage>
        <taxon>Eukaryota</taxon>
        <taxon>Fungi</taxon>
        <taxon>Dikarya</taxon>
        <taxon>Ascomycota</taxon>
        <taxon>Pezizomycotina</taxon>
        <taxon>Leotiomycetes</taxon>
        <taxon>Helotiales</taxon>
        <taxon>Mollisiaceae</taxon>
        <taxon>Phialocephala</taxon>
        <taxon>Phialocephala fortinii species complex</taxon>
    </lineage>
</organism>
<accession>A0A1L7XSY3</accession>
<feature type="compositionally biased region" description="Polar residues" evidence="1">
    <location>
        <begin position="93"/>
        <end position="103"/>
    </location>
</feature>
<feature type="region of interest" description="Disordered" evidence="1">
    <location>
        <begin position="1"/>
        <end position="26"/>
    </location>
</feature>
<protein>
    <submittedName>
        <fullName evidence="2">Uncharacterized protein</fullName>
    </submittedName>
</protein>
<dbReference type="EMBL" id="FJOG01000051">
    <property type="protein sequence ID" value="CZR68144.1"/>
    <property type="molecule type" value="Genomic_DNA"/>
</dbReference>